<evidence type="ECO:0000313" key="2">
    <source>
        <dbReference type="Proteomes" id="UP000238296"/>
    </source>
</evidence>
<sequence length="119" mass="12470">MTSPGSGSNGARLSGWPVSASDPIVRPWKPPWAATIFVLPVSRDILKATSLASVPELQKNTRAGAPRWSVSASANAIPGSVAYRFEVCPNVFSWVVTASITAGCRCPSTLTAMPPSRST</sequence>
<organism evidence="1 2">
    <name type="scientific">Mycobacterium talmoniae</name>
    <dbReference type="NCBI Taxonomy" id="1858794"/>
    <lineage>
        <taxon>Bacteria</taxon>
        <taxon>Bacillati</taxon>
        <taxon>Actinomycetota</taxon>
        <taxon>Actinomycetes</taxon>
        <taxon>Mycobacteriales</taxon>
        <taxon>Mycobacteriaceae</taxon>
        <taxon>Mycobacterium</taxon>
    </lineage>
</organism>
<reference evidence="1 2" key="1">
    <citation type="journal article" date="2017" name="Int. J. Syst. Evol. Microbiol.">
        <title>Mycobacterium talmoniae sp. nov., a slowly growing mycobacterium isolated from human respiratory samples.</title>
        <authorList>
            <person name="Davidson R.M."/>
            <person name="DeGroote M.A."/>
            <person name="Marola J.L."/>
            <person name="Buss S."/>
            <person name="Jones V."/>
            <person name="McNeil M.R."/>
            <person name="Freifeld A.G."/>
            <person name="Elaine Epperson L."/>
            <person name="Hasan N.A."/>
            <person name="Jackson M."/>
            <person name="Iwen P.C."/>
            <person name="Salfinger M."/>
            <person name="Strong M."/>
        </authorList>
    </citation>
    <scope>NUCLEOTIDE SEQUENCE [LARGE SCALE GENOMIC DNA]</scope>
    <source>
        <strain evidence="1 2">ATCC BAA-2683</strain>
    </source>
</reference>
<comment type="caution">
    <text evidence="1">The sequence shown here is derived from an EMBL/GenBank/DDBJ whole genome shotgun (WGS) entry which is preliminary data.</text>
</comment>
<accession>A0A2S8BE14</accession>
<gene>
    <name evidence="1" type="ORF">C1Y40_04918</name>
</gene>
<proteinExistence type="predicted"/>
<evidence type="ECO:0000313" key="1">
    <source>
        <dbReference type="EMBL" id="PQM44914.1"/>
    </source>
</evidence>
<dbReference type="Proteomes" id="UP000238296">
    <property type="component" value="Unassembled WGS sequence"/>
</dbReference>
<name>A0A2S8BE14_9MYCO</name>
<dbReference type="AlphaFoldDB" id="A0A2S8BE14"/>
<dbReference type="EMBL" id="PPEA01000692">
    <property type="protein sequence ID" value="PQM44914.1"/>
    <property type="molecule type" value="Genomic_DNA"/>
</dbReference>
<protein>
    <submittedName>
        <fullName evidence="1">Uncharacterized protein</fullName>
    </submittedName>
</protein>